<evidence type="ECO:0000256" key="2">
    <source>
        <dbReference type="SAM" id="Phobius"/>
    </source>
</evidence>
<dbReference type="KEGG" id="mri:Mal4_35480"/>
<organism evidence="3 4">
    <name type="scientific">Maioricimonas rarisocia</name>
    <dbReference type="NCBI Taxonomy" id="2528026"/>
    <lineage>
        <taxon>Bacteria</taxon>
        <taxon>Pseudomonadati</taxon>
        <taxon>Planctomycetota</taxon>
        <taxon>Planctomycetia</taxon>
        <taxon>Planctomycetales</taxon>
        <taxon>Planctomycetaceae</taxon>
        <taxon>Maioricimonas</taxon>
    </lineage>
</organism>
<feature type="transmembrane region" description="Helical" evidence="2">
    <location>
        <begin position="352"/>
        <end position="374"/>
    </location>
</feature>
<sequence length="988" mass="110961">MHQLQEIIDRIRATINSDCYEDTPEVRGLVREYGEACRELNERLRRCGEYLRLGLRAEAIQAAETEPRLLDAVGVLDGLSEFERQAWSDFCEFLEVSAPEPLLIDVATLVDEAYGDHDRIGTLLRRHRRLAVQRAPLSMRLEVLREIALQDANSEFWEEDVREYEAARIAEIPGELNELNRSPSVDRLEALVAELKSREWRTTPPRKYLAAARKLQQASVVKAARQQLEQAELELQAAFAAMDFEQARGAFDTWQENVGNAKLSEQDPLYLRALPAVAWCEQMVARESENAAYEQLVAEIEAALREDTTPVEELQRLSDQAHLFDRPLPTGVGSRLNHRIDALMRQQRRRRLLLAGGAVVATALLAATIGFIVARANDAAHRREIIARITGAVEQGDTEQATALVEQFDGRWGNLPEWIDTRQAVTEMRDQLEDRTARISGLLQELAAVPDTDGDTFVKLSGQAIEVTREEPVLDDLVALVERRTRELTSERQLRLKEREDDVRRRLAVQSEALTNLQAAYRSMKSDEFTTQSRRIEDALGVIAAGTSGLDESLADEVKLYQSQLVDLRNVYDTHVRLIALREQLDTSSRTDLQGGPATIGEYVSALKEYQEVASESPAAVGLTKSVKESEHWESVAAFTQTVASWAEEPVTDDLPFLKRRQHLCEEYVKKCPAGPLADRMEACARTMETLARRYEPADGLVKELRRRIVDHASMNLHTLQDTKYDWPYYIADLDSIGGANNPTFTPWRKRAGEISKQQQILSNRLAYSKPRPAPQNRLAEVFDKTLSGLTIDNWEETFRGMTQRVIDTDNVDPILRVVILKQLQELGAAGSVVLASHKPFATYAERLDTAYLNVNPKTDWTDPADERVNSAREIAETYLDTLKTADLHAIWNTAEAGSPETLNPVTTGFQAVGWMALDKQNEPTVDITPPEEGDWRLFVVVVPPDEMDAKAQLVEIGRAADSKLLLQGAATGAHHQTGRLVFASQAD</sequence>
<dbReference type="OrthoDB" id="261911at2"/>
<name>A0A517Z9T9_9PLAN</name>
<evidence type="ECO:0000256" key="1">
    <source>
        <dbReference type="SAM" id="Coils"/>
    </source>
</evidence>
<keyword evidence="2" id="KW-0812">Transmembrane</keyword>
<dbReference type="EMBL" id="CP036275">
    <property type="protein sequence ID" value="QDU39211.1"/>
    <property type="molecule type" value="Genomic_DNA"/>
</dbReference>
<accession>A0A517Z9T9</accession>
<keyword evidence="4" id="KW-1185">Reference proteome</keyword>
<dbReference type="Proteomes" id="UP000320496">
    <property type="component" value="Chromosome"/>
</dbReference>
<keyword evidence="1" id="KW-0175">Coiled coil</keyword>
<protein>
    <submittedName>
        <fullName evidence="3">Uncharacterized protein</fullName>
    </submittedName>
</protein>
<reference evidence="3 4" key="1">
    <citation type="submission" date="2019-02" db="EMBL/GenBank/DDBJ databases">
        <title>Deep-cultivation of Planctomycetes and their phenomic and genomic characterization uncovers novel biology.</title>
        <authorList>
            <person name="Wiegand S."/>
            <person name="Jogler M."/>
            <person name="Boedeker C."/>
            <person name="Pinto D."/>
            <person name="Vollmers J."/>
            <person name="Rivas-Marin E."/>
            <person name="Kohn T."/>
            <person name="Peeters S.H."/>
            <person name="Heuer A."/>
            <person name="Rast P."/>
            <person name="Oberbeckmann S."/>
            <person name="Bunk B."/>
            <person name="Jeske O."/>
            <person name="Meyerdierks A."/>
            <person name="Storesund J.E."/>
            <person name="Kallscheuer N."/>
            <person name="Luecker S."/>
            <person name="Lage O.M."/>
            <person name="Pohl T."/>
            <person name="Merkel B.J."/>
            <person name="Hornburger P."/>
            <person name="Mueller R.-W."/>
            <person name="Bruemmer F."/>
            <person name="Labrenz M."/>
            <person name="Spormann A.M."/>
            <person name="Op den Camp H."/>
            <person name="Overmann J."/>
            <person name="Amann R."/>
            <person name="Jetten M.S.M."/>
            <person name="Mascher T."/>
            <person name="Medema M.H."/>
            <person name="Devos D.P."/>
            <person name="Kaster A.-K."/>
            <person name="Ovreas L."/>
            <person name="Rohde M."/>
            <person name="Galperin M.Y."/>
            <person name="Jogler C."/>
        </authorList>
    </citation>
    <scope>NUCLEOTIDE SEQUENCE [LARGE SCALE GENOMIC DNA]</scope>
    <source>
        <strain evidence="3 4">Mal4</strain>
    </source>
</reference>
<keyword evidence="2" id="KW-1133">Transmembrane helix</keyword>
<dbReference type="RefSeq" id="WP_145370417.1">
    <property type="nucleotide sequence ID" value="NZ_CP036275.1"/>
</dbReference>
<keyword evidence="2" id="KW-0472">Membrane</keyword>
<feature type="coiled-coil region" evidence="1">
    <location>
        <begin position="214"/>
        <end position="248"/>
    </location>
</feature>
<evidence type="ECO:0000313" key="4">
    <source>
        <dbReference type="Proteomes" id="UP000320496"/>
    </source>
</evidence>
<gene>
    <name evidence="3" type="ORF">Mal4_35480</name>
</gene>
<evidence type="ECO:0000313" key="3">
    <source>
        <dbReference type="EMBL" id="QDU39211.1"/>
    </source>
</evidence>
<proteinExistence type="predicted"/>
<dbReference type="AlphaFoldDB" id="A0A517Z9T9"/>